<organism evidence="2 3">
    <name type="scientific">Candidatus Enterovibrio escicola</name>
    <dbReference type="NCBI Taxonomy" id="1927127"/>
    <lineage>
        <taxon>Bacteria</taxon>
        <taxon>Pseudomonadati</taxon>
        <taxon>Pseudomonadota</taxon>
        <taxon>Gammaproteobacteria</taxon>
        <taxon>Vibrionales</taxon>
        <taxon>Vibrionaceae</taxon>
        <taxon>Enterovibrio</taxon>
    </lineage>
</organism>
<keyword evidence="1" id="KW-0812">Transmembrane</keyword>
<protein>
    <submittedName>
        <fullName evidence="2">Uncharacterized protein</fullName>
    </submittedName>
</protein>
<comment type="caution">
    <text evidence="2">The sequence shown here is derived from an EMBL/GenBank/DDBJ whole genome shotgun (WGS) entry which is preliminary data.</text>
</comment>
<dbReference type="EMBL" id="NBYY01000017">
    <property type="protein sequence ID" value="PCS22513.1"/>
    <property type="molecule type" value="Genomic_DNA"/>
</dbReference>
<dbReference type="Proteomes" id="UP000219020">
    <property type="component" value="Unassembled WGS sequence"/>
</dbReference>
<feature type="transmembrane region" description="Helical" evidence="1">
    <location>
        <begin position="12"/>
        <end position="30"/>
    </location>
</feature>
<evidence type="ECO:0000256" key="1">
    <source>
        <dbReference type="SAM" id="Phobius"/>
    </source>
</evidence>
<evidence type="ECO:0000313" key="3">
    <source>
        <dbReference type="Proteomes" id="UP000219020"/>
    </source>
</evidence>
<dbReference type="AlphaFoldDB" id="A0A2A5T2W8"/>
<reference evidence="3" key="1">
    <citation type="submission" date="2017-04" db="EMBL/GenBank/DDBJ databases">
        <title>Genome evolution of the luminous symbionts of deep sea anglerfish.</title>
        <authorList>
            <person name="Hendry T.A."/>
        </authorList>
    </citation>
    <scope>NUCLEOTIDE SEQUENCE [LARGE SCALE GENOMIC DNA]</scope>
</reference>
<keyword evidence="1" id="KW-1133">Transmembrane helix</keyword>
<evidence type="ECO:0000313" key="2">
    <source>
        <dbReference type="EMBL" id="PCS22513.1"/>
    </source>
</evidence>
<proteinExistence type="predicted"/>
<accession>A0A2A5T2W8</accession>
<name>A0A2A5T2W8_9GAMM</name>
<keyword evidence="1" id="KW-0472">Membrane</keyword>
<sequence length="46" mass="5012">MMVSITVHLSDWADVFGIVGLSTLIVYLFLMRPKKKSKASTISVAG</sequence>
<keyword evidence="3" id="KW-1185">Reference proteome</keyword>
<gene>
    <name evidence="2" type="ORF">BTN49_1875</name>
</gene>